<feature type="domain" description="Metalloprotease TldD/E C-terminal" evidence="6">
    <location>
        <begin position="246"/>
        <end position="479"/>
    </location>
</feature>
<protein>
    <recommendedName>
        <fullName evidence="9">Metalloprotease TldD</fullName>
    </recommendedName>
</protein>
<dbReference type="Gene3D" id="3.30.2290.10">
    <property type="entry name" value="PmbA/TldD superfamily"/>
    <property type="match status" value="1"/>
</dbReference>
<evidence type="ECO:0000259" key="5">
    <source>
        <dbReference type="Pfam" id="PF01523"/>
    </source>
</evidence>
<dbReference type="PIRSF" id="PIRSF004919">
    <property type="entry name" value="TldD"/>
    <property type="match status" value="1"/>
</dbReference>
<evidence type="ECO:0000259" key="7">
    <source>
        <dbReference type="Pfam" id="PF19290"/>
    </source>
</evidence>
<dbReference type="InterPro" id="IPR036059">
    <property type="entry name" value="TldD/PmbA_sf"/>
</dbReference>
<dbReference type="GO" id="GO:0005829">
    <property type="term" value="C:cytosol"/>
    <property type="evidence" value="ECO:0007669"/>
    <property type="project" value="TreeGrafter"/>
</dbReference>
<keyword evidence="2" id="KW-0645">Protease</keyword>
<dbReference type="GO" id="GO:0006508">
    <property type="term" value="P:proteolysis"/>
    <property type="evidence" value="ECO:0007669"/>
    <property type="project" value="UniProtKB-KW"/>
</dbReference>
<feature type="domain" description="Metalloprotease TldD/E central" evidence="7">
    <location>
        <begin position="130"/>
        <end position="238"/>
    </location>
</feature>
<dbReference type="AlphaFoldDB" id="A0A381VLD5"/>
<dbReference type="InterPro" id="IPR045569">
    <property type="entry name" value="Metalloprtase-TldD/E_C"/>
</dbReference>
<dbReference type="Pfam" id="PF19289">
    <property type="entry name" value="PmbA_TldD_3rd"/>
    <property type="match status" value="1"/>
</dbReference>
<dbReference type="InterPro" id="IPR035068">
    <property type="entry name" value="TldD/PmbA_N"/>
</dbReference>
<proteinExistence type="inferred from homology"/>
<name>A0A381VLD5_9ZZZZ</name>
<accession>A0A381VLD5</accession>
<evidence type="ECO:0000256" key="1">
    <source>
        <dbReference type="ARBA" id="ARBA00005836"/>
    </source>
</evidence>
<dbReference type="Pfam" id="PF01523">
    <property type="entry name" value="PmbA_TldD_1st"/>
    <property type="match status" value="1"/>
</dbReference>
<dbReference type="GO" id="GO:0008237">
    <property type="term" value="F:metallopeptidase activity"/>
    <property type="evidence" value="ECO:0007669"/>
    <property type="project" value="UniProtKB-KW"/>
</dbReference>
<evidence type="ECO:0008006" key="9">
    <source>
        <dbReference type="Google" id="ProtNLM"/>
    </source>
</evidence>
<keyword evidence="4" id="KW-0482">Metalloprotease</keyword>
<dbReference type="PANTHER" id="PTHR30624:SF4">
    <property type="entry name" value="METALLOPROTEASE TLDD"/>
    <property type="match status" value="1"/>
</dbReference>
<evidence type="ECO:0000259" key="6">
    <source>
        <dbReference type="Pfam" id="PF19289"/>
    </source>
</evidence>
<organism evidence="8">
    <name type="scientific">marine metagenome</name>
    <dbReference type="NCBI Taxonomy" id="408172"/>
    <lineage>
        <taxon>unclassified sequences</taxon>
        <taxon>metagenomes</taxon>
        <taxon>ecological metagenomes</taxon>
    </lineage>
</organism>
<keyword evidence="3" id="KW-0378">Hydrolase</keyword>
<dbReference type="Pfam" id="PF19290">
    <property type="entry name" value="PmbA_TldD_2nd"/>
    <property type="match status" value="1"/>
</dbReference>
<evidence type="ECO:0000256" key="3">
    <source>
        <dbReference type="ARBA" id="ARBA00022801"/>
    </source>
</evidence>
<dbReference type="NCBIfam" id="NF008006">
    <property type="entry name" value="PRK10735.1"/>
    <property type="match status" value="1"/>
</dbReference>
<gene>
    <name evidence="8" type="ORF">METZ01_LOCUS93898</name>
</gene>
<dbReference type="SUPFAM" id="SSF111283">
    <property type="entry name" value="Putative modulator of DNA gyrase, PmbA/TldD"/>
    <property type="match status" value="1"/>
</dbReference>
<dbReference type="PANTHER" id="PTHR30624">
    <property type="entry name" value="UNCHARACTERIZED PROTEIN TLDD AND PMBA"/>
    <property type="match status" value="1"/>
</dbReference>
<feature type="domain" description="Metalloprotease TldD/E N-terminal" evidence="5">
    <location>
        <begin position="42"/>
        <end position="105"/>
    </location>
</feature>
<dbReference type="InterPro" id="IPR002510">
    <property type="entry name" value="Metalloprtase-TldD/E_N"/>
</dbReference>
<evidence type="ECO:0000313" key="8">
    <source>
        <dbReference type="EMBL" id="SVA41044.1"/>
    </source>
</evidence>
<dbReference type="InterPro" id="IPR051463">
    <property type="entry name" value="Peptidase_U62_metallo"/>
</dbReference>
<evidence type="ECO:0000256" key="4">
    <source>
        <dbReference type="ARBA" id="ARBA00023049"/>
    </source>
</evidence>
<sequence>MNNSKSTLEQAKSIFLEPYNLTEQDLALMLSTLLSNGSDMGDIYFQSMCYESWTLEDSQVKKSVFSNKQGVGFRSVVGEKSGLAYSETFEKESLLNAVKAAKSIANKQKNSPVKIEPETTMQHLYPSTDPVGSLSDKNKIKILESIDSHARAKDHRVKEVIATLAGSYQTILIVNQQGCLTADIRPMVRLSVNVIVEENGRRESGSSGGGGRIDYSLFNNKAIHTYSEQAVEQALLNLEAIEAPAGEMTVVLGSGWPGVLVHEAIGHGLEGDFNRKKTSAFSNLMGEKVASSICTVIDDGTLKGQRGSLNIDDEGEPTQRTVLIENGRLCNYMQDKLNARLMGTQTTGNGRRESYAAQTIPRMTNTFMAKGSHEHAEIIGSVKTGLYAKNFGGGQVDITSGKFVFSASEAYMIKNGKLDAPVKGAMLIGDGPSILHQVSMVGNNLALDPGIGSCGKEGQTVPVSVGQPSMKIDKLTVGGTN</sequence>
<evidence type="ECO:0000256" key="2">
    <source>
        <dbReference type="ARBA" id="ARBA00022670"/>
    </source>
</evidence>
<dbReference type="EMBL" id="UINC01009147">
    <property type="protein sequence ID" value="SVA41044.1"/>
    <property type="molecule type" value="Genomic_DNA"/>
</dbReference>
<dbReference type="InterPro" id="IPR025502">
    <property type="entry name" value="TldD"/>
</dbReference>
<comment type="similarity">
    <text evidence="1">Belongs to the peptidase U62 family.</text>
</comment>
<dbReference type="InterPro" id="IPR045570">
    <property type="entry name" value="Metalloprtase-TldD/E_cen_dom"/>
</dbReference>
<reference evidence="8" key="1">
    <citation type="submission" date="2018-05" db="EMBL/GenBank/DDBJ databases">
        <authorList>
            <person name="Lanie J.A."/>
            <person name="Ng W.-L."/>
            <person name="Kazmierczak K.M."/>
            <person name="Andrzejewski T.M."/>
            <person name="Davidsen T.M."/>
            <person name="Wayne K.J."/>
            <person name="Tettelin H."/>
            <person name="Glass J.I."/>
            <person name="Rusch D."/>
            <person name="Podicherti R."/>
            <person name="Tsui H.-C.T."/>
            <person name="Winkler M.E."/>
        </authorList>
    </citation>
    <scope>NUCLEOTIDE SEQUENCE</scope>
</reference>